<evidence type="ECO:0000313" key="3">
    <source>
        <dbReference type="Proteomes" id="UP000317093"/>
    </source>
</evidence>
<sequence precursor="true">MRFPLRPIVMTAVTCFWLAASATYAGERAPGRYQEADAPILLPPPSGPLTPAKYVPRSIPKAEAEQLSVPETTPKVKPPRSLAEHVLHSIGQESLLREPEPAYEDDSHLTQTSATTHVESDYACETCPDGGCPLYYRRRPRALKQKVRRRIKLDNRLNEPSWYRTYRCEYYGHYPTQWKAWPPGWLQCRYPHPGPHPYDMKPPMVPTSASTPAPSRHDAAGVYDEAPVELRPAIGLTLPEPMLR</sequence>
<proteinExistence type="predicted"/>
<dbReference type="EMBL" id="CP036279">
    <property type="protein sequence ID" value="QDU60544.1"/>
    <property type="molecule type" value="Genomic_DNA"/>
</dbReference>
<protein>
    <recommendedName>
        <fullName evidence="4">Secreted protein</fullName>
    </recommendedName>
</protein>
<name>A0A518B0Q5_9BACT</name>
<organism evidence="2 3">
    <name type="scientific">Kolteria novifilia</name>
    <dbReference type="NCBI Taxonomy" id="2527975"/>
    <lineage>
        <taxon>Bacteria</taxon>
        <taxon>Pseudomonadati</taxon>
        <taxon>Planctomycetota</taxon>
        <taxon>Planctomycetia</taxon>
        <taxon>Kolteriales</taxon>
        <taxon>Kolteriaceae</taxon>
        <taxon>Kolteria</taxon>
    </lineage>
</organism>
<feature type="signal peptide" evidence="1">
    <location>
        <begin position="1"/>
        <end position="25"/>
    </location>
</feature>
<dbReference type="Proteomes" id="UP000317093">
    <property type="component" value="Chromosome"/>
</dbReference>
<keyword evidence="1" id="KW-0732">Signal</keyword>
<evidence type="ECO:0000313" key="2">
    <source>
        <dbReference type="EMBL" id="QDU60544.1"/>
    </source>
</evidence>
<evidence type="ECO:0000256" key="1">
    <source>
        <dbReference type="SAM" id="SignalP"/>
    </source>
</evidence>
<keyword evidence="3" id="KW-1185">Reference proteome</keyword>
<gene>
    <name evidence="2" type="ORF">Pan216_13870</name>
</gene>
<reference evidence="2 3" key="1">
    <citation type="submission" date="2019-02" db="EMBL/GenBank/DDBJ databases">
        <title>Deep-cultivation of Planctomycetes and their phenomic and genomic characterization uncovers novel biology.</title>
        <authorList>
            <person name="Wiegand S."/>
            <person name="Jogler M."/>
            <person name="Boedeker C."/>
            <person name="Pinto D."/>
            <person name="Vollmers J."/>
            <person name="Rivas-Marin E."/>
            <person name="Kohn T."/>
            <person name="Peeters S.H."/>
            <person name="Heuer A."/>
            <person name="Rast P."/>
            <person name="Oberbeckmann S."/>
            <person name="Bunk B."/>
            <person name="Jeske O."/>
            <person name="Meyerdierks A."/>
            <person name="Storesund J.E."/>
            <person name="Kallscheuer N."/>
            <person name="Luecker S."/>
            <person name="Lage O.M."/>
            <person name="Pohl T."/>
            <person name="Merkel B.J."/>
            <person name="Hornburger P."/>
            <person name="Mueller R.-W."/>
            <person name="Bruemmer F."/>
            <person name="Labrenz M."/>
            <person name="Spormann A.M."/>
            <person name="Op den Camp H."/>
            <person name="Overmann J."/>
            <person name="Amann R."/>
            <person name="Jetten M.S.M."/>
            <person name="Mascher T."/>
            <person name="Medema M.H."/>
            <person name="Devos D.P."/>
            <person name="Kaster A.-K."/>
            <person name="Ovreas L."/>
            <person name="Rohde M."/>
            <person name="Galperin M.Y."/>
            <person name="Jogler C."/>
        </authorList>
    </citation>
    <scope>NUCLEOTIDE SEQUENCE [LARGE SCALE GENOMIC DNA]</scope>
    <source>
        <strain evidence="2 3">Pan216</strain>
    </source>
</reference>
<dbReference type="KEGG" id="knv:Pan216_13870"/>
<dbReference type="RefSeq" id="WP_145256552.1">
    <property type="nucleotide sequence ID" value="NZ_CP036279.1"/>
</dbReference>
<dbReference type="AlphaFoldDB" id="A0A518B0Q5"/>
<feature type="chain" id="PRO_5022044092" description="Secreted protein" evidence="1">
    <location>
        <begin position="26"/>
        <end position="244"/>
    </location>
</feature>
<accession>A0A518B0Q5</accession>
<evidence type="ECO:0008006" key="4">
    <source>
        <dbReference type="Google" id="ProtNLM"/>
    </source>
</evidence>